<dbReference type="RefSeq" id="WP_081924832.1">
    <property type="nucleotide sequence ID" value="NZ_CP011786.1"/>
</dbReference>
<dbReference type="eggNOG" id="COG0111">
    <property type="taxonomic scope" value="Bacteria"/>
</dbReference>
<dbReference type="PANTHER" id="PTHR43333">
    <property type="entry name" value="2-HACID_DH_C DOMAIN-CONTAINING PROTEIN"/>
    <property type="match status" value="1"/>
</dbReference>
<evidence type="ECO:0000256" key="1">
    <source>
        <dbReference type="ARBA" id="ARBA00023002"/>
    </source>
</evidence>
<gene>
    <name evidence="5" type="ORF">BACT_0654</name>
</gene>
<dbReference type="SUPFAM" id="SSF51735">
    <property type="entry name" value="NAD(P)-binding Rossmann-fold domains"/>
    <property type="match status" value="1"/>
</dbReference>
<evidence type="ECO:0000259" key="4">
    <source>
        <dbReference type="Pfam" id="PF02826"/>
    </source>
</evidence>
<dbReference type="InterPro" id="IPR036291">
    <property type="entry name" value="NAD(P)-bd_dom_sf"/>
</dbReference>
<evidence type="ECO:0000256" key="3">
    <source>
        <dbReference type="SAM" id="MobiDB-lite"/>
    </source>
</evidence>
<dbReference type="GO" id="GO:0051287">
    <property type="term" value="F:NAD binding"/>
    <property type="evidence" value="ECO:0007669"/>
    <property type="project" value="InterPro"/>
</dbReference>
<accession>A0A086Z0A3</accession>
<feature type="region of interest" description="Disordered" evidence="3">
    <location>
        <begin position="1"/>
        <end position="25"/>
    </location>
</feature>
<keyword evidence="6" id="KW-1185">Reference proteome</keyword>
<evidence type="ECO:0000256" key="2">
    <source>
        <dbReference type="ARBA" id="ARBA00023027"/>
    </source>
</evidence>
<name>A0A086Z0A3_9BIFI</name>
<keyword evidence="2" id="KW-0520">NAD</keyword>
<organism evidence="5 6">
    <name type="scientific">Bifidobacterium actinocoloniiforme DSM 22766</name>
    <dbReference type="NCBI Taxonomy" id="1437605"/>
    <lineage>
        <taxon>Bacteria</taxon>
        <taxon>Bacillati</taxon>
        <taxon>Actinomycetota</taxon>
        <taxon>Actinomycetes</taxon>
        <taxon>Bifidobacteriales</taxon>
        <taxon>Bifidobacteriaceae</taxon>
        <taxon>Bifidobacterium</taxon>
    </lineage>
</organism>
<dbReference type="AlphaFoldDB" id="A0A086Z0A3"/>
<dbReference type="EMBL" id="JGYK01000001">
    <property type="protein sequence ID" value="KFI39953.1"/>
    <property type="molecule type" value="Genomic_DNA"/>
</dbReference>
<sequence length="347" mass="36956">MDATQHFDSGPSASAPGRQGQAPDPAQVRIVNCLPLTDQERARFQQAGRGAQQRFIADASNRDQPSWKMDLPADLVQWATVVIGNPPAAQVASCGSLEWLQTATAGVDAYQKEGVLPSGAMLSGASGAFGQSVSEHMFALMWSLMKGLGLYRDQQRLERWGYLGQALSPRGATVLVVGTGDLGSHFACLAQAVGAKTLGVRRSPEHPAEGIDAMHGFDELDDLLPRADVVALAVPASPDTHHLIDARRLDLMSPQAILINGGRGDAVDCAALSQALEEGSIRGAGLDVTEPEPLPAGHPLWRQERCVITPHVSGGTNLSANGERIVAIALDNLTRYMQGRALRNRER</sequence>
<dbReference type="OrthoDB" id="4324715at2"/>
<keyword evidence="1 5" id="KW-0560">Oxidoreductase</keyword>
<dbReference type="PANTHER" id="PTHR43333:SF1">
    <property type="entry name" value="D-ISOMER SPECIFIC 2-HYDROXYACID DEHYDROGENASE NAD-BINDING DOMAIN-CONTAINING PROTEIN"/>
    <property type="match status" value="1"/>
</dbReference>
<dbReference type="CDD" id="cd05300">
    <property type="entry name" value="2-Hacid_dh_1"/>
    <property type="match status" value="1"/>
</dbReference>
<dbReference type="Proteomes" id="UP000029015">
    <property type="component" value="Unassembled WGS sequence"/>
</dbReference>
<dbReference type="STRING" id="1437605.AB656_01890"/>
<comment type="caution">
    <text evidence="5">The sequence shown here is derived from an EMBL/GenBank/DDBJ whole genome shotgun (WGS) entry which is preliminary data.</text>
</comment>
<evidence type="ECO:0000313" key="5">
    <source>
        <dbReference type="EMBL" id="KFI39953.1"/>
    </source>
</evidence>
<dbReference type="Pfam" id="PF02826">
    <property type="entry name" value="2-Hacid_dh_C"/>
    <property type="match status" value="1"/>
</dbReference>
<reference evidence="5 6" key="1">
    <citation type="submission" date="2014-03" db="EMBL/GenBank/DDBJ databases">
        <title>Genomics of Bifidobacteria.</title>
        <authorList>
            <person name="Ventura M."/>
            <person name="Milani C."/>
            <person name="Lugli G.A."/>
        </authorList>
    </citation>
    <scope>NUCLEOTIDE SEQUENCE [LARGE SCALE GENOMIC DNA]</scope>
    <source>
        <strain evidence="5 6">DSM 22766</strain>
    </source>
</reference>
<dbReference type="InterPro" id="IPR006140">
    <property type="entry name" value="D-isomer_DH_NAD-bd"/>
</dbReference>
<proteinExistence type="predicted"/>
<protein>
    <submittedName>
        <fullName evidence="5">Hydroxyacid dehydrogenase catalytic domain protein</fullName>
        <ecNumber evidence="5">1.1.1.26</ecNumber>
    </submittedName>
</protein>
<dbReference type="Gene3D" id="3.40.50.720">
    <property type="entry name" value="NAD(P)-binding Rossmann-like Domain"/>
    <property type="match status" value="2"/>
</dbReference>
<evidence type="ECO:0000313" key="6">
    <source>
        <dbReference type="Proteomes" id="UP000029015"/>
    </source>
</evidence>
<feature type="domain" description="D-isomer specific 2-hydroxyacid dehydrogenase NAD-binding" evidence="4">
    <location>
        <begin position="138"/>
        <end position="313"/>
    </location>
</feature>
<dbReference type="GO" id="GO:0047964">
    <property type="term" value="F:glyoxylate reductase (NADH) activity"/>
    <property type="evidence" value="ECO:0007669"/>
    <property type="project" value="UniProtKB-EC"/>
</dbReference>
<dbReference type="EC" id="1.1.1.26" evidence="5"/>